<evidence type="ECO:0000313" key="2">
    <source>
        <dbReference type="Proteomes" id="UP000530928"/>
    </source>
</evidence>
<comment type="caution">
    <text evidence="1">The sequence shown here is derived from an EMBL/GenBank/DDBJ whole genome shotgun (WGS) entry which is preliminary data.</text>
</comment>
<dbReference type="Pfam" id="PF01042">
    <property type="entry name" value="Ribonuc_L-PSP"/>
    <property type="match status" value="1"/>
</dbReference>
<sequence length="151" mass="15395">MNEPLDRLRDAGLRLPEAPRPLGSYVPAFRAGGLLYLSGMLPLQDGEPVATGLVGQDLDPGAGRAAAQVAALNALAVAHAEVGLEAVAAVVRLAVHIACPPAFHGHAAVADGASRVFDLAFAPARHARLAFGAASLPAGMPVELDVIMALR</sequence>
<accession>A0A7W0HWA0</accession>
<organism evidence="1 2">
    <name type="scientific">Nonomuraea soli</name>
    <dbReference type="NCBI Taxonomy" id="1032476"/>
    <lineage>
        <taxon>Bacteria</taxon>
        <taxon>Bacillati</taxon>
        <taxon>Actinomycetota</taxon>
        <taxon>Actinomycetes</taxon>
        <taxon>Streptosporangiales</taxon>
        <taxon>Streptosporangiaceae</taxon>
        <taxon>Nonomuraea</taxon>
    </lineage>
</organism>
<dbReference type="SUPFAM" id="SSF55298">
    <property type="entry name" value="YjgF-like"/>
    <property type="match status" value="1"/>
</dbReference>
<dbReference type="EMBL" id="JACDUR010000014">
    <property type="protein sequence ID" value="MBA2897877.1"/>
    <property type="molecule type" value="Genomic_DNA"/>
</dbReference>
<protein>
    <submittedName>
        <fullName evidence="1">Enamine deaminase RidA (YjgF/YER057c/UK114 family)</fullName>
    </submittedName>
</protein>
<dbReference type="CDD" id="cd02199">
    <property type="entry name" value="YjgF_YER057c_UK114_like_1"/>
    <property type="match status" value="1"/>
</dbReference>
<name>A0A7W0HWA0_9ACTN</name>
<dbReference type="PANTHER" id="PTHR43760:SF1">
    <property type="entry name" value="ENDORIBONUCLEASE L-PSP_CHORISMATE MUTASE-LIKE DOMAIN-CONTAINING PROTEIN"/>
    <property type="match status" value="1"/>
</dbReference>
<dbReference type="InterPro" id="IPR006175">
    <property type="entry name" value="YjgF/YER057c/UK114"/>
</dbReference>
<gene>
    <name evidence="1" type="ORF">HNR30_009283</name>
</gene>
<dbReference type="PANTHER" id="PTHR43760">
    <property type="entry name" value="ENDORIBONUCLEASE-RELATED"/>
    <property type="match status" value="1"/>
</dbReference>
<proteinExistence type="predicted"/>
<reference evidence="1 2" key="1">
    <citation type="submission" date="2020-07" db="EMBL/GenBank/DDBJ databases">
        <title>Genomic Encyclopedia of Type Strains, Phase IV (KMG-IV): sequencing the most valuable type-strain genomes for metagenomic binning, comparative biology and taxonomic classification.</title>
        <authorList>
            <person name="Goeker M."/>
        </authorList>
    </citation>
    <scope>NUCLEOTIDE SEQUENCE [LARGE SCALE GENOMIC DNA]</scope>
    <source>
        <strain evidence="1 2">DSM 45533</strain>
    </source>
</reference>
<dbReference type="RefSeq" id="WP_181616554.1">
    <property type="nucleotide sequence ID" value="NZ_BAABAM010000016.1"/>
</dbReference>
<dbReference type="Proteomes" id="UP000530928">
    <property type="component" value="Unassembled WGS sequence"/>
</dbReference>
<dbReference type="AlphaFoldDB" id="A0A7W0HWA0"/>
<keyword evidence="2" id="KW-1185">Reference proteome</keyword>
<evidence type="ECO:0000313" key="1">
    <source>
        <dbReference type="EMBL" id="MBA2897877.1"/>
    </source>
</evidence>
<dbReference type="InterPro" id="IPR035959">
    <property type="entry name" value="RutC-like_sf"/>
</dbReference>
<dbReference type="Gene3D" id="3.30.1330.40">
    <property type="entry name" value="RutC-like"/>
    <property type="match status" value="1"/>
</dbReference>
<dbReference type="InterPro" id="IPR013813">
    <property type="entry name" value="Endoribo_LPSP/chorism_mut-like"/>
</dbReference>